<dbReference type="SUPFAM" id="SSF53335">
    <property type="entry name" value="S-adenosyl-L-methionine-dependent methyltransferases"/>
    <property type="match status" value="1"/>
</dbReference>
<evidence type="ECO:0000313" key="5">
    <source>
        <dbReference type="Proteomes" id="UP001231915"/>
    </source>
</evidence>
<dbReference type="Proteomes" id="UP001231915">
    <property type="component" value="Unassembled WGS sequence"/>
</dbReference>
<keyword evidence="2" id="KW-0808">Transferase</keyword>
<organism evidence="4 5">
    <name type="scientific">Pseudoalteromonas obscura</name>
    <dbReference type="NCBI Taxonomy" id="3048491"/>
    <lineage>
        <taxon>Bacteria</taxon>
        <taxon>Pseudomonadati</taxon>
        <taxon>Pseudomonadota</taxon>
        <taxon>Gammaproteobacteria</taxon>
        <taxon>Alteromonadales</taxon>
        <taxon>Pseudoalteromonadaceae</taxon>
        <taxon>Pseudoalteromonas</taxon>
    </lineage>
</organism>
<dbReference type="RefSeq" id="WP_284136990.1">
    <property type="nucleotide sequence ID" value="NZ_JASJUT010000003.1"/>
</dbReference>
<evidence type="ECO:0000256" key="1">
    <source>
        <dbReference type="ARBA" id="ARBA00022603"/>
    </source>
</evidence>
<dbReference type="GO" id="GO:0032259">
    <property type="term" value="P:methylation"/>
    <property type="evidence" value="ECO:0007669"/>
    <property type="project" value="UniProtKB-KW"/>
</dbReference>
<comment type="caution">
    <text evidence="4">The sequence shown here is derived from an EMBL/GenBank/DDBJ whole genome shotgun (WGS) entry which is preliminary data.</text>
</comment>
<gene>
    <name evidence="4" type="ORF">QNM18_09255</name>
</gene>
<keyword evidence="1 4" id="KW-0489">Methyltransferase</keyword>
<sequence>MSSTNRLTVRNDDDYYVTPHWVIKEFLEAVDYKNPDRKTILCLGNRILDPSAGGCAKHEMSYPLVLNSMGHLNVETWDIREDSRAAKTCVDFLQTEGRGEYDTVVTNPPFSLSMEFVQKGLEHVSDFGLVIMLQRLNWLGSKKRFEHWKELPLHSVFVHHKRPGFNPEKPSRKDSIEYAHFVFCKSKTETLVPNLFII</sequence>
<dbReference type="Gene3D" id="3.40.50.150">
    <property type="entry name" value="Vaccinia Virus protein VP39"/>
    <property type="match status" value="1"/>
</dbReference>
<keyword evidence="3" id="KW-0949">S-adenosyl-L-methionine</keyword>
<evidence type="ECO:0000256" key="2">
    <source>
        <dbReference type="ARBA" id="ARBA00022679"/>
    </source>
</evidence>
<dbReference type="EMBL" id="JASJUT010000003">
    <property type="protein sequence ID" value="MDK2595227.1"/>
    <property type="molecule type" value="Genomic_DNA"/>
</dbReference>
<protein>
    <submittedName>
        <fullName evidence="4">SAM-dependent methyltransferase</fullName>
    </submittedName>
</protein>
<keyword evidence="5" id="KW-1185">Reference proteome</keyword>
<evidence type="ECO:0000313" key="4">
    <source>
        <dbReference type="EMBL" id="MDK2595227.1"/>
    </source>
</evidence>
<proteinExistence type="predicted"/>
<dbReference type="InterPro" id="IPR029063">
    <property type="entry name" value="SAM-dependent_MTases_sf"/>
</dbReference>
<dbReference type="InterPro" id="IPR002052">
    <property type="entry name" value="DNA_methylase_N6_adenine_CS"/>
</dbReference>
<dbReference type="PROSITE" id="PS00092">
    <property type="entry name" value="N6_MTASE"/>
    <property type="match status" value="1"/>
</dbReference>
<dbReference type="GO" id="GO:0008168">
    <property type="term" value="F:methyltransferase activity"/>
    <property type="evidence" value="ECO:0007669"/>
    <property type="project" value="UniProtKB-KW"/>
</dbReference>
<accession>A0ABT7EJK8</accession>
<evidence type="ECO:0000256" key="3">
    <source>
        <dbReference type="ARBA" id="ARBA00022691"/>
    </source>
</evidence>
<name>A0ABT7EJK8_9GAMM</name>
<reference evidence="4 5" key="1">
    <citation type="submission" date="2023-05" db="EMBL/GenBank/DDBJ databases">
        <title>Pseudoalteromonas ardens sp. nov., Pseudoalteromonas obscura sp. nov., and Pseudoalteromonas umbrosa sp. nov., isolated from the coral Montipora capitata.</title>
        <authorList>
            <person name="Thomas E.M."/>
            <person name="Smith E.M."/>
            <person name="Papke E."/>
            <person name="Shlafstein M.D."/>
            <person name="Oline D.K."/>
            <person name="Videau P."/>
            <person name="Saw J.H."/>
            <person name="Strangman W.K."/>
            <person name="Ushijima B."/>
        </authorList>
    </citation>
    <scope>NUCLEOTIDE SEQUENCE [LARGE SCALE GENOMIC DNA]</scope>
    <source>
        <strain evidence="4 5">P94</strain>
    </source>
</reference>